<evidence type="ECO:0000313" key="1">
    <source>
        <dbReference type="EMBL" id="GAA1598512.1"/>
    </source>
</evidence>
<evidence type="ECO:0000313" key="2">
    <source>
        <dbReference type="Proteomes" id="UP001500393"/>
    </source>
</evidence>
<dbReference type="Proteomes" id="UP001500393">
    <property type="component" value="Unassembled WGS sequence"/>
</dbReference>
<comment type="caution">
    <text evidence="1">The sequence shown here is derived from an EMBL/GenBank/DDBJ whole genome shotgun (WGS) entry which is preliminary data.</text>
</comment>
<gene>
    <name evidence="1" type="ORF">GCM10009789_60600</name>
</gene>
<accession>A0ABN2E8E0</accession>
<proteinExistence type="predicted"/>
<organism evidence="1 2">
    <name type="scientific">Kribbella sancticallisti</name>
    <dbReference type="NCBI Taxonomy" id="460087"/>
    <lineage>
        <taxon>Bacteria</taxon>
        <taxon>Bacillati</taxon>
        <taxon>Actinomycetota</taxon>
        <taxon>Actinomycetes</taxon>
        <taxon>Propionibacteriales</taxon>
        <taxon>Kribbellaceae</taxon>
        <taxon>Kribbella</taxon>
    </lineage>
</organism>
<sequence>MPDCTAPIPVDARAGDRRLGLLLHGYGQWLRGGPARHPDYPRQAPDSLGSHPLTAGAARIGYRPVWC</sequence>
<keyword evidence="2" id="KW-1185">Reference proteome</keyword>
<protein>
    <recommendedName>
        <fullName evidence="3">Alpha/beta hydrolase family protein</fullName>
    </recommendedName>
</protein>
<reference evidence="1 2" key="1">
    <citation type="journal article" date="2019" name="Int. J. Syst. Evol. Microbiol.">
        <title>The Global Catalogue of Microorganisms (GCM) 10K type strain sequencing project: providing services to taxonomists for standard genome sequencing and annotation.</title>
        <authorList>
            <consortium name="The Broad Institute Genomics Platform"/>
            <consortium name="The Broad Institute Genome Sequencing Center for Infectious Disease"/>
            <person name="Wu L."/>
            <person name="Ma J."/>
        </authorList>
    </citation>
    <scope>NUCLEOTIDE SEQUENCE [LARGE SCALE GENOMIC DNA]</scope>
    <source>
        <strain evidence="1 2">JCM 14969</strain>
    </source>
</reference>
<dbReference type="EMBL" id="BAAAOS010000048">
    <property type="protein sequence ID" value="GAA1598512.1"/>
    <property type="molecule type" value="Genomic_DNA"/>
</dbReference>
<name>A0ABN2E8E0_9ACTN</name>
<evidence type="ECO:0008006" key="3">
    <source>
        <dbReference type="Google" id="ProtNLM"/>
    </source>
</evidence>